<protein>
    <submittedName>
        <fullName evidence="2">Uncharacterized protein</fullName>
    </submittedName>
</protein>
<evidence type="ECO:0000256" key="1">
    <source>
        <dbReference type="SAM" id="MobiDB-lite"/>
    </source>
</evidence>
<organism evidence="2 3">
    <name type="scientific">Dryococelus australis</name>
    <dbReference type="NCBI Taxonomy" id="614101"/>
    <lineage>
        <taxon>Eukaryota</taxon>
        <taxon>Metazoa</taxon>
        <taxon>Ecdysozoa</taxon>
        <taxon>Arthropoda</taxon>
        <taxon>Hexapoda</taxon>
        <taxon>Insecta</taxon>
        <taxon>Pterygota</taxon>
        <taxon>Neoptera</taxon>
        <taxon>Polyneoptera</taxon>
        <taxon>Phasmatodea</taxon>
        <taxon>Verophasmatodea</taxon>
        <taxon>Anareolatae</taxon>
        <taxon>Phasmatidae</taxon>
        <taxon>Eurycanthinae</taxon>
        <taxon>Dryococelus</taxon>
    </lineage>
</organism>
<evidence type="ECO:0000313" key="2">
    <source>
        <dbReference type="EMBL" id="KAJ8874601.1"/>
    </source>
</evidence>
<feature type="region of interest" description="Disordered" evidence="1">
    <location>
        <begin position="30"/>
        <end position="101"/>
    </location>
</feature>
<sequence length="345" mass="38070">MRVLTYVLCGQHRNCRQLLTASSIVRGDLKINTPHQSGTGVEASETEGRGLGGASVRREVRDAARILSPPSETTARLMDPRGGRAVSPPASRQGEPGSIPGRVTPDFRIWKSYRTMALVGGFSQGSHVSPVISFLRCSILTSITLIGSQTTRLPPRRTEHDSGRGISRIFARVNRAGRSRRSAGFLGDLTSTPPLHSGAALYSPRFTHIGSRGFDVKSRPRISTHSTSLYLDLKTEKEGSRERERERGRENSRVLFEETIQPEPPTYRDEIPLRLLLHKVVHGAAVVERLDCSSPNEANQAQSPAEPLSELRKWESYRMMPLVGGFSLGSSFYPALAFWRCSIPT</sequence>
<evidence type="ECO:0000313" key="3">
    <source>
        <dbReference type="Proteomes" id="UP001159363"/>
    </source>
</evidence>
<dbReference type="Proteomes" id="UP001159363">
    <property type="component" value="Chromosome 9"/>
</dbReference>
<dbReference type="EMBL" id="JARBHB010000010">
    <property type="protein sequence ID" value="KAJ8874601.1"/>
    <property type="molecule type" value="Genomic_DNA"/>
</dbReference>
<reference evidence="2 3" key="1">
    <citation type="submission" date="2023-02" db="EMBL/GenBank/DDBJ databases">
        <title>LHISI_Scaffold_Assembly.</title>
        <authorList>
            <person name="Stuart O.P."/>
            <person name="Cleave R."/>
            <person name="Magrath M.J.L."/>
            <person name="Mikheyev A.S."/>
        </authorList>
    </citation>
    <scope>NUCLEOTIDE SEQUENCE [LARGE SCALE GENOMIC DNA]</scope>
    <source>
        <strain evidence="2">Daus_M_001</strain>
        <tissue evidence="2">Leg muscle</tissue>
    </source>
</reference>
<proteinExistence type="predicted"/>
<name>A0ABQ9GRE6_9NEOP</name>
<comment type="caution">
    <text evidence="2">The sequence shown here is derived from an EMBL/GenBank/DDBJ whole genome shotgun (WGS) entry which is preliminary data.</text>
</comment>
<accession>A0ABQ9GRE6</accession>
<gene>
    <name evidence="2" type="ORF">PR048_025467</name>
</gene>
<feature type="compositionally biased region" description="Basic and acidic residues" evidence="1">
    <location>
        <begin position="233"/>
        <end position="251"/>
    </location>
</feature>
<feature type="region of interest" description="Disordered" evidence="1">
    <location>
        <begin position="227"/>
        <end position="251"/>
    </location>
</feature>
<keyword evidence="3" id="KW-1185">Reference proteome</keyword>